<name>A0A381RHI0_9ZZZZ</name>
<evidence type="ECO:0000313" key="1">
    <source>
        <dbReference type="EMBL" id="SUZ91230.1"/>
    </source>
</evidence>
<proteinExistence type="predicted"/>
<dbReference type="AlphaFoldDB" id="A0A381RHI0"/>
<reference evidence="1" key="1">
    <citation type="submission" date="2018-05" db="EMBL/GenBank/DDBJ databases">
        <authorList>
            <person name="Lanie J.A."/>
            <person name="Ng W.-L."/>
            <person name="Kazmierczak K.M."/>
            <person name="Andrzejewski T.M."/>
            <person name="Davidsen T.M."/>
            <person name="Wayne K.J."/>
            <person name="Tettelin H."/>
            <person name="Glass J.I."/>
            <person name="Rusch D."/>
            <person name="Podicherti R."/>
            <person name="Tsui H.-C.T."/>
            <person name="Winkler M.E."/>
        </authorList>
    </citation>
    <scope>NUCLEOTIDE SEQUENCE</scope>
</reference>
<protein>
    <submittedName>
        <fullName evidence="1">Uncharacterized protein</fullName>
    </submittedName>
</protein>
<accession>A0A381RHI0</accession>
<dbReference type="EMBL" id="UINC01001958">
    <property type="protein sequence ID" value="SUZ91230.1"/>
    <property type="molecule type" value="Genomic_DNA"/>
</dbReference>
<organism evidence="1">
    <name type="scientific">marine metagenome</name>
    <dbReference type="NCBI Taxonomy" id="408172"/>
    <lineage>
        <taxon>unclassified sequences</taxon>
        <taxon>metagenomes</taxon>
        <taxon>ecological metagenomes</taxon>
    </lineage>
</organism>
<gene>
    <name evidence="1" type="ORF">METZ01_LOCUS44084</name>
</gene>
<sequence length="163" mass="17797">MIQRWTETVVVVALVPMLAGPVFAQQDIERENLLGIRDVNVVVEDLTSDAESDGLTRRALLGAAETRLEDRGIRLGSGSQAADLYINVATHLGPTGLYAYYARVSVQQMATIEGNQLRALVDTWDMASLGAVGAGNLGQVEQIVLSLVDLFCDDYFEVNDQRR</sequence>